<name>A0A1A9QE82_9MOLU</name>
<proteinExistence type="predicted"/>
<evidence type="ECO:0000313" key="2">
    <source>
        <dbReference type="Proteomes" id="UP000077623"/>
    </source>
</evidence>
<organism evidence="1 2">
    <name type="scientific">Candidatus Mycoplasma haematobovis</name>
    <dbReference type="NCBI Taxonomy" id="432608"/>
    <lineage>
        <taxon>Bacteria</taxon>
        <taxon>Bacillati</taxon>
        <taxon>Mycoplasmatota</taxon>
        <taxon>Mollicutes</taxon>
        <taxon>Mycoplasmataceae</taxon>
        <taxon>Mycoplasma</taxon>
    </lineage>
</organism>
<dbReference type="STRING" id="432608.A6V39_00020"/>
<dbReference type="EMBL" id="LWUJ01000010">
    <property type="protein sequence ID" value="OAL10434.1"/>
    <property type="molecule type" value="Genomic_DNA"/>
</dbReference>
<reference evidence="2" key="1">
    <citation type="submission" date="2016-04" db="EMBL/GenBank/DDBJ databases">
        <authorList>
            <person name="Quiroz-Castaneda R.E."/>
            <person name="Martinez-Ocampo F."/>
        </authorList>
    </citation>
    <scope>NUCLEOTIDE SEQUENCE [LARGE SCALE GENOMIC DNA]</scope>
    <source>
        <strain evidence="2">INIFAP01</strain>
    </source>
</reference>
<protein>
    <submittedName>
        <fullName evidence="1">Uncharacterized protein</fullName>
    </submittedName>
</protein>
<sequence>MNPKYLALVGGGVTTIIGSSFGAYYLSQDKTIGDKLKKLNSNLIETVDEYEVAFKENKSTKEFTNLISLDNEKITSDSTLVAGGKALKAWCEKQYKKGLSKGNIEELITKVTNYCSEPPVDISAKLKKQGKSLAGEWSSQLVAVKQKTDDTLLGELQKINRGIKTMNDENQAPVIEALEKWCNDNVKTKLTDDKQDTTWNKVVPRCIEDATT</sequence>
<gene>
    <name evidence="1" type="ORF">A6V39_00020</name>
</gene>
<dbReference type="AlphaFoldDB" id="A0A1A9QE82"/>
<comment type="caution">
    <text evidence="1">The sequence shown here is derived from an EMBL/GenBank/DDBJ whole genome shotgun (WGS) entry which is preliminary data.</text>
</comment>
<evidence type="ECO:0000313" key="1">
    <source>
        <dbReference type="EMBL" id="OAL10434.1"/>
    </source>
</evidence>
<accession>A0A1A9QE82</accession>
<dbReference type="Proteomes" id="UP000077623">
    <property type="component" value="Unassembled WGS sequence"/>
</dbReference>
<keyword evidence="2" id="KW-1185">Reference proteome</keyword>
<dbReference type="RefSeq" id="WP_187149667.1">
    <property type="nucleotide sequence ID" value="NZ_LWUJ01000010.1"/>
</dbReference>